<dbReference type="Proteomes" id="UP000001611">
    <property type="component" value="Unassembled WGS sequence"/>
</dbReference>
<dbReference type="KEGG" id="vda:VDAG_06991"/>
<sequence>MGASVHDRSRYRSGWSCLHLAVHFAAFWGSNVERNAIIYLVRRGADVRAKCDRGTSVTDVANVTKGSMRAGSYTRDLWDAVLAACGYDLHEFPRDYPYRPRWGSGPGKSYGMSDLQRLWKGKEYLCPYSFCSECPSSGIDYDHELRHILQDESPWVGERQKALAESRHRELVTD</sequence>
<dbReference type="RefSeq" id="XP_009654191.1">
    <property type="nucleotide sequence ID" value="XM_009655896.1"/>
</dbReference>
<dbReference type="eggNOG" id="ENOG502RF2I">
    <property type="taxonomic scope" value="Eukaryota"/>
</dbReference>
<dbReference type="AlphaFoldDB" id="G2XA88"/>
<proteinExistence type="predicted"/>
<name>G2XA88_VERDV</name>
<reference evidence="1 2" key="1">
    <citation type="submission" date="2008-03" db="EMBL/GenBank/DDBJ databases">
        <title>The Genome Sequence of Verticillium dahliae VdLs.17.</title>
        <authorList>
            <consortium name="The Broad Institute Genome Sequencing Platform"/>
            <person name="Ma L.-J.J."/>
            <person name="Klosterman S.J."/>
            <person name="Subbarao K."/>
            <person name="Dobinson K."/>
            <person name="Veronese P."/>
            <person name="Kang S."/>
            <person name="Gold S.E."/>
            <person name="Young S."/>
            <person name="Jaffe D."/>
            <person name="Gnerre S."/>
            <person name="Berlin A."/>
            <person name="Heiman D."/>
            <person name="Hepburn T."/>
            <person name="Sykes S."/>
            <person name="Alvarado L."/>
            <person name="Kodira C.D."/>
            <person name="Lander E."/>
            <person name="Galagan J."/>
            <person name="Nusbaum C."/>
            <person name="Birren B."/>
        </authorList>
    </citation>
    <scope>NUCLEOTIDE SEQUENCE [LARGE SCALE GENOMIC DNA]</scope>
    <source>
        <strain evidence="2">VdLs.17 / ATCC MYA-4575 / FGSC 10137</strain>
    </source>
</reference>
<evidence type="ECO:0008006" key="3">
    <source>
        <dbReference type="Google" id="ProtNLM"/>
    </source>
</evidence>
<dbReference type="Gene3D" id="1.25.40.20">
    <property type="entry name" value="Ankyrin repeat-containing domain"/>
    <property type="match status" value="1"/>
</dbReference>
<reference evidence="2" key="2">
    <citation type="journal article" date="2011" name="PLoS Pathog.">
        <title>Comparative genomics yields insights into niche adaptation of plant vascular wilt pathogens.</title>
        <authorList>
            <person name="Klosterman S.J."/>
            <person name="Subbarao K.V."/>
            <person name="Kang S."/>
            <person name="Veronese P."/>
            <person name="Gold S.E."/>
            <person name="Thomma B.P.H.J."/>
            <person name="Chen Z."/>
            <person name="Henrissat B."/>
            <person name="Lee Y.-H."/>
            <person name="Park J."/>
            <person name="Garcia-Pedrajas M.D."/>
            <person name="Barbara D.J."/>
            <person name="Anchieta A."/>
            <person name="de Jonge R."/>
            <person name="Santhanam P."/>
            <person name="Maruthachalam K."/>
            <person name="Atallah Z."/>
            <person name="Amyotte S.G."/>
            <person name="Paz Z."/>
            <person name="Inderbitzin P."/>
            <person name="Hayes R.J."/>
            <person name="Heiman D.I."/>
            <person name="Young S."/>
            <person name="Zeng Q."/>
            <person name="Engels R."/>
            <person name="Galagan J."/>
            <person name="Cuomo C.A."/>
            <person name="Dobinson K.F."/>
            <person name="Ma L.-J."/>
        </authorList>
    </citation>
    <scope>NUCLEOTIDE SEQUENCE [LARGE SCALE GENOMIC DNA]</scope>
    <source>
        <strain evidence="2">VdLs.17 / ATCC MYA-4575 / FGSC 10137</strain>
    </source>
</reference>
<evidence type="ECO:0000313" key="2">
    <source>
        <dbReference type="Proteomes" id="UP000001611"/>
    </source>
</evidence>
<keyword evidence="2" id="KW-1185">Reference proteome</keyword>
<gene>
    <name evidence="1" type="ORF">VDAG_06991</name>
</gene>
<accession>G2XA88</accession>
<dbReference type="OrthoDB" id="539213at2759"/>
<evidence type="ECO:0000313" key="1">
    <source>
        <dbReference type="EMBL" id="EGY15827.1"/>
    </source>
</evidence>
<dbReference type="InParanoid" id="G2XA88"/>
<protein>
    <recommendedName>
        <fullName evidence="3">Ankyrin repeat protein</fullName>
    </recommendedName>
</protein>
<dbReference type="STRING" id="498257.G2XA88"/>
<dbReference type="InterPro" id="IPR036770">
    <property type="entry name" value="Ankyrin_rpt-contain_sf"/>
</dbReference>
<dbReference type="EMBL" id="DS572709">
    <property type="protein sequence ID" value="EGY15827.1"/>
    <property type="molecule type" value="Genomic_DNA"/>
</dbReference>
<dbReference type="GeneID" id="20708454"/>
<organism evidence="1 2">
    <name type="scientific">Verticillium dahliae (strain VdLs.17 / ATCC MYA-4575 / FGSC 10137)</name>
    <name type="common">Verticillium wilt</name>
    <dbReference type="NCBI Taxonomy" id="498257"/>
    <lineage>
        <taxon>Eukaryota</taxon>
        <taxon>Fungi</taxon>
        <taxon>Dikarya</taxon>
        <taxon>Ascomycota</taxon>
        <taxon>Pezizomycotina</taxon>
        <taxon>Sordariomycetes</taxon>
        <taxon>Hypocreomycetidae</taxon>
        <taxon>Glomerellales</taxon>
        <taxon>Plectosphaerellaceae</taxon>
        <taxon>Verticillium</taxon>
    </lineage>
</organism>
<dbReference type="HOGENOM" id="CLU_1541289_0_0_1"/>